<dbReference type="AlphaFoldDB" id="A0A1V6YLB7"/>
<dbReference type="STRING" id="60175.A0A1V6YLB7"/>
<dbReference type="PANTHER" id="PTHR42905:SF16">
    <property type="entry name" value="CARBOXYPHOSPHONOENOLPYRUVATE PHOSPHONOMUTASE-LIKE PROTEIN (AFU_ORTHOLOGUE AFUA_5G07230)"/>
    <property type="match status" value="1"/>
</dbReference>
<dbReference type="PANTHER" id="PTHR42905">
    <property type="entry name" value="PHOSPHOENOLPYRUVATE CARBOXYLASE"/>
    <property type="match status" value="1"/>
</dbReference>
<dbReference type="Proteomes" id="UP000191691">
    <property type="component" value="Unassembled WGS sequence"/>
</dbReference>
<evidence type="ECO:0000313" key="1">
    <source>
        <dbReference type="EMBL" id="OQE87992.1"/>
    </source>
</evidence>
<evidence type="ECO:0000313" key="2">
    <source>
        <dbReference type="Proteomes" id="UP000191691"/>
    </source>
</evidence>
<organism evidence="1 2">
    <name type="scientific">Penicillium nalgiovense</name>
    <dbReference type="NCBI Taxonomy" id="60175"/>
    <lineage>
        <taxon>Eukaryota</taxon>
        <taxon>Fungi</taxon>
        <taxon>Dikarya</taxon>
        <taxon>Ascomycota</taxon>
        <taxon>Pezizomycotina</taxon>
        <taxon>Eurotiomycetes</taxon>
        <taxon>Eurotiomycetidae</taxon>
        <taxon>Eurotiales</taxon>
        <taxon>Aspergillaceae</taxon>
        <taxon>Penicillium</taxon>
    </lineage>
</organism>
<dbReference type="CDD" id="cd00377">
    <property type="entry name" value="ICL_PEPM"/>
    <property type="match status" value="1"/>
</dbReference>
<reference evidence="2" key="1">
    <citation type="journal article" date="2017" name="Nat. Microbiol.">
        <title>Global analysis of biosynthetic gene clusters reveals vast potential of secondary metabolite production in Penicillium species.</title>
        <authorList>
            <person name="Nielsen J.C."/>
            <person name="Grijseels S."/>
            <person name="Prigent S."/>
            <person name="Ji B."/>
            <person name="Dainat J."/>
            <person name="Nielsen K.F."/>
            <person name="Frisvad J.C."/>
            <person name="Workman M."/>
            <person name="Nielsen J."/>
        </authorList>
    </citation>
    <scope>NUCLEOTIDE SEQUENCE [LARGE SCALE GENOMIC DNA]</scope>
    <source>
        <strain evidence="2">IBT 13039</strain>
    </source>
</reference>
<gene>
    <name evidence="1" type="ORF">PENNAL_c0018G03416</name>
</gene>
<dbReference type="InterPro" id="IPR040442">
    <property type="entry name" value="Pyrv_kinase-like_dom_sf"/>
</dbReference>
<accession>A0A1V6YLB7</accession>
<dbReference type="GO" id="GO:0003824">
    <property type="term" value="F:catalytic activity"/>
    <property type="evidence" value="ECO:0007669"/>
    <property type="project" value="InterPro"/>
</dbReference>
<dbReference type="OMA" id="GRAENFF"/>
<dbReference type="Gene3D" id="3.20.20.60">
    <property type="entry name" value="Phosphoenolpyruvate-binding domains"/>
    <property type="match status" value="1"/>
</dbReference>
<name>A0A1V6YLB7_PENNA</name>
<proteinExistence type="predicted"/>
<comment type="caution">
    <text evidence="1">The sequence shown here is derived from an EMBL/GenBank/DDBJ whole genome shotgun (WGS) entry which is preliminary data.</text>
</comment>
<dbReference type="EMBL" id="MOOB01000018">
    <property type="protein sequence ID" value="OQE87992.1"/>
    <property type="molecule type" value="Genomic_DNA"/>
</dbReference>
<dbReference type="Pfam" id="PF13714">
    <property type="entry name" value="PEP_mutase"/>
    <property type="match status" value="1"/>
</dbReference>
<protein>
    <submittedName>
        <fullName evidence="1">Uncharacterized protein</fullName>
    </submittedName>
</protein>
<dbReference type="SUPFAM" id="SSF51621">
    <property type="entry name" value="Phosphoenolpyruvate/pyruvate domain"/>
    <property type="match status" value="1"/>
</dbReference>
<sequence>MPSQNDTAKQFRALHQPGNPLILTNVYDAATASVIAALPTASAIATGSYAIAATIGVDDNALTKAQNLTAIAAIAASARATNPTKPLTVDVQDGHGDASELADTIRQVIALGAVGCNLEDMDATGVLWSVDEAAARVGVAVQAAREAGVPDFVVNARTDVLLTENGTVEEAVQRGRAFLNAGATTIFVWGGPSGRGVSSAEVKKLVDALGGMVNVKMNLRDGFLGVKEIRELGVARISVGPELWRAAMKAFTERAEQVLAIPATNPIYAGISITAVFIDNAGTIILATKWPIIIRRSTFVRSTIARAASATPAQVGVGTQVVIVVVEGETKVAVVHVSVRTQAGALPHPPAGQTAASVWEEDVVNKSGFGVGVD</sequence>
<dbReference type="InterPro" id="IPR039556">
    <property type="entry name" value="ICL/PEPM"/>
</dbReference>
<dbReference type="InterPro" id="IPR015813">
    <property type="entry name" value="Pyrv/PenolPyrv_kinase-like_dom"/>
</dbReference>
<keyword evidence="2" id="KW-1185">Reference proteome</keyword>